<evidence type="ECO:0000313" key="3">
    <source>
        <dbReference type="Proteomes" id="UP000748308"/>
    </source>
</evidence>
<dbReference type="EMBL" id="VGIY01000352">
    <property type="protein sequence ID" value="MBM3318422.1"/>
    <property type="molecule type" value="Genomic_DNA"/>
</dbReference>
<reference evidence="2" key="1">
    <citation type="submission" date="2019-03" db="EMBL/GenBank/DDBJ databases">
        <title>Lake Tanganyika Metagenome-Assembled Genomes (MAGs).</title>
        <authorList>
            <person name="Tran P."/>
        </authorList>
    </citation>
    <scope>NUCLEOTIDE SEQUENCE</scope>
    <source>
        <strain evidence="2">M_DeepCast_400m_m2_100</strain>
    </source>
</reference>
<protein>
    <recommendedName>
        <fullName evidence="1">Ryanodine receptor Ryr domain-containing protein</fullName>
    </recommendedName>
</protein>
<dbReference type="Pfam" id="PF02026">
    <property type="entry name" value="RyR"/>
    <property type="match status" value="1"/>
</dbReference>
<proteinExistence type="predicted"/>
<accession>A0A938BRK8</accession>
<gene>
    <name evidence="2" type="ORF">FJY75_11280</name>
</gene>
<dbReference type="InterPro" id="IPR003032">
    <property type="entry name" value="Ryanodine_rcpt"/>
</dbReference>
<sequence length="363" mass="40410">RHFLAPMQGGVFQDGQVTHHIGRAIFVFAGGTSYRMADFVRKSQEEGLRGAKLADFVSRLKGFYDALGPDPLDLLSPQGDPQHIVRRAVLLRSLLAANAPHLFDEGRGRGRLGIDPGALRAFLFVSRYRHGVRSMEAIIAMSILADRAGFERSSLPCVTQLDLHVDATEFLSLVQQPDFGKDIEKLAAAFHETYRRSQARKRPRPKYAAVAYARLPEAVRAENRANVLDIGRKLAACGCVMVPAAGAAPEARLTPEDFERMARMEHDRWVRSKLAQGWRWGEPRNDAARIHPALRPWERLTEGEKALMDPRLLALLGEGPLPEADREKDRKLVRGIPKILALAGYRILKIEPPREGSGRATNA</sequence>
<dbReference type="AlphaFoldDB" id="A0A938BRK8"/>
<feature type="domain" description="Ryanodine receptor Ryr" evidence="1">
    <location>
        <begin position="259"/>
        <end position="307"/>
    </location>
</feature>
<comment type="caution">
    <text evidence="2">The sequence shown here is derived from an EMBL/GenBank/DDBJ whole genome shotgun (WGS) entry which is preliminary data.</text>
</comment>
<evidence type="ECO:0000259" key="1">
    <source>
        <dbReference type="Pfam" id="PF02026"/>
    </source>
</evidence>
<feature type="non-terminal residue" evidence="2">
    <location>
        <position position="1"/>
    </location>
</feature>
<dbReference type="Gene3D" id="6.20.350.10">
    <property type="match status" value="1"/>
</dbReference>
<name>A0A938BRK8_UNCEI</name>
<organism evidence="2 3">
    <name type="scientific">Eiseniibacteriota bacterium</name>
    <dbReference type="NCBI Taxonomy" id="2212470"/>
    <lineage>
        <taxon>Bacteria</taxon>
        <taxon>Candidatus Eiseniibacteriota</taxon>
    </lineage>
</organism>
<dbReference type="Proteomes" id="UP000748308">
    <property type="component" value="Unassembled WGS sequence"/>
</dbReference>
<evidence type="ECO:0000313" key="2">
    <source>
        <dbReference type="EMBL" id="MBM3318422.1"/>
    </source>
</evidence>